<proteinExistence type="predicted"/>
<dbReference type="Proteomes" id="UP000215127">
    <property type="component" value="Chromosome 5"/>
</dbReference>
<sequence>MASDTPSPNMPCLSTGNFDTWHEEMYDFLSNEPDPVVQQGRIEQIWTRDSLNSGGKKECFQIKPHASVRPQNLHLSLTERSRRRERFRDTSMRAAIIICTHVPKSFLQRVPAEDILDAPRLLSRLKALSQPFRFLDLPTELRRRVYSFLPGFPRDGAYVEVADISLDALSKEKRWTIFQYDKEAALEVKLGGRSDIMGSISKVCATMHTEVAQEIFKNSIITFGIPKMNAELVDQVLRTWFDQVGQPHLQNIHRVALRFGSRSCYPKMIRIEADNDRKLRIYDRFGSYADTPPMRLMATKQDKQLIAVNGMTAPDTRGEAVRRMLLHDATLWATDSTAPRWIERK</sequence>
<accession>A0A1X7RVE9</accession>
<protein>
    <recommendedName>
        <fullName evidence="3">F-box domain-containing protein</fullName>
    </recommendedName>
</protein>
<evidence type="ECO:0000313" key="2">
    <source>
        <dbReference type="Proteomes" id="UP000215127"/>
    </source>
</evidence>
<name>A0A1X7RVE9_ZYMT9</name>
<evidence type="ECO:0000313" key="1">
    <source>
        <dbReference type="EMBL" id="SMQ51359.1"/>
    </source>
</evidence>
<reference evidence="1 2" key="1">
    <citation type="submission" date="2016-06" db="EMBL/GenBank/DDBJ databases">
        <authorList>
            <person name="Kjaerup R.B."/>
            <person name="Dalgaard T.S."/>
            <person name="Juul-Madsen H.R."/>
        </authorList>
    </citation>
    <scope>NUCLEOTIDE SEQUENCE [LARGE SCALE GENOMIC DNA]</scope>
</reference>
<organism evidence="1 2">
    <name type="scientific">Zymoseptoria tritici (strain ST99CH_3D7)</name>
    <dbReference type="NCBI Taxonomy" id="1276538"/>
    <lineage>
        <taxon>Eukaryota</taxon>
        <taxon>Fungi</taxon>
        <taxon>Dikarya</taxon>
        <taxon>Ascomycota</taxon>
        <taxon>Pezizomycotina</taxon>
        <taxon>Dothideomycetes</taxon>
        <taxon>Dothideomycetidae</taxon>
        <taxon>Mycosphaerellales</taxon>
        <taxon>Mycosphaerellaceae</taxon>
        <taxon>Zymoseptoria</taxon>
    </lineage>
</organism>
<evidence type="ECO:0008006" key="3">
    <source>
        <dbReference type="Google" id="ProtNLM"/>
    </source>
</evidence>
<keyword evidence="2" id="KW-1185">Reference proteome</keyword>
<dbReference type="AlphaFoldDB" id="A0A1X7RVE9"/>
<gene>
    <name evidence="1" type="ORF">ZT3D7_G6512</name>
</gene>
<dbReference type="EMBL" id="LT853696">
    <property type="protein sequence ID" value="SMQ51359.1"/>
    <property type="molecule type" value="Genomic_DNA"/>
</dbReference>